<dbReference type="OrthoDB" id="206213at2759"/>
<dbReference type="SUPFAM" id="SSF55811">
    <property type="entry name" value="Nudix"/>
    <property type="match status" value="1"/>
</dbReference>
<feature type="domain" description="Nudix hydrolase" evidence="8">
    <location>
        <begin position="39"/>
        <end position="240"/>
    </location>
</feature>
<dbReference type="InterPro" id="IPR000086">
    <property type="entry name" value="NUDIX_hydrolase_dom"/>
</dbReference>
<reference evidence="9" key="1">
    <citation type="journal article" date="2020" name="Stud. Mycol.">
        <title>101 Dothideomycetes genomes: a test case for predicting lifestyles and emergence of pathogens.</title>
        <authorList>
            <person name="Haridas S."/>
            <person name="Albert R."/>
            <person name="Binder M."/>
            <person name="Bloem J."/>
            <person name="Labutti K."/>
            <person name="Salamov A."/>
            <person name="Andreopoulos B."/>
            <person name="Baker S."/>
            <person name="Barry K."/>
            <person name="Bills G."/>
            <person name="Bluhm B."/>
            <person name="Cannon C."/>
            <person name="Castanera R."/>
            <person name="Culley D."/>
            <person name="Daum C."/>
            <person name="Ezra D."/>
            <person name="Gonzalez J."/>
            <person name="Henrissat B."/>
            <person name="Kuo A."/>
            <person name="Liang C."/>
            <person name="Lipzen A."/>
            <person name="Lutzoni F."/>
            <person name="Magnuson J."/>
            <person name="Mondo S."/>
            <person name="Nolan M."/>
            <person name="Ohm R."/>
            <person name="Pangilinan J."/>
            <person name="Park H.-J."/>
            <person name="Ramirez L."/>
            <person name="Alfaro M."/>
            <person name="Sun H."/>
            <person name="Tritt A."/>
            <person name="Yoshinaga Y."/>
            <person name="Zwiers L.-H."/>
            <person name="Turgeon B."/>
            <person name="Goodwin S."/>
            <person name="Spatafora J."/>
            <person name="Crous P."/>
            <person name="Grigoriev I."/>
        </authorList>
    </citation>
    <scope>NUCLEOTIDE SEQUENCE</scope>
    <source>
        <strain evidence="9">Tuck. ex Michener</strain>
    </source>
</reference>
<evidence type="ECO:0000259" key="8">
    <source>
        <dbReference type="PROSITE" id="PS51462"/>
    </source>
</evidence>
<organism evidence="9 10">
    <name type="scientific">Viridothelium virens</name>
    <name type="common">Speckled blister lichen</name>
    <name type="synonym">Trypethelium virens</name>
    <dbReference type="NCBI Taxonomy" id="1048519"/>
    <lineage>
        <taxon>Eukaryota</taxon>
        <taxon>Fungi</taxon>
        <taxon>Dikarya</taxon>
        <taxon>Ascomycota</taxon>
        <taxon>Pezizomycotina</taxon>
        <taxon>Dothideomycetes</taxon>
        <taxon>Dothideomycetes incertae sedis</taxon>
        <taxon>Trypetheliales</taxon>
        <taxon>Trypetheliaceae</taxon>
        <taxon>Viridothelium</taxon>
    </lineage>
</organism>
<dbReference type="InterPro" id="IPR015797">
    <property type="entry name" value="NUDIX_hydrolase-like_dom_sf"/>
</dbReference>
<evidence type="ECO:0000313" key="10">
    <source>
        <dbReference type="Proteomes" id="UP000800092"/>
    </source>
</evidence>
<keyword evidence="10" id="KW-1185">Reference proteome</keyword>
<keyword evidence="6" id="KW-0464">Manganese</keyword>
<keyword evidence="3" id="KW-0479">Metal-binding</keyword>
<dbReference type="CDD" id="cd03426">
    <property type="entry name" value="NUDIX_CoAse_Nudt7"/>
    <property type="match status" value="1"/>
</dbReference>
<feature type="compositionally biased region" description="Basic and acidic residues" evidence="7">
    <location>
        <begin position="266"/>
        <end position="294"/>
    </location>
</feature>
<dbReference type="Pfam" id="PF00293">
    <property type="entry name" value="NUDIX"/>
    <property type="match status" value="1"/>
</dbReference>
<proteinExistence type="predicted"/>
<feature type="region of interest" description="Disordered" evidence="7">
    <location>
        <begin position="266"/>
        <end position="331"/>
    </location>
</feature>
<comment type="cofactor">
    <cofactor evidence="2">
        <name>Mg(2+)</name>
        <dbReference type="ChEBI" id="CHEBI:18420"/>
    </cofactor>
</comment>
<name>A0A6A6HB54_VIRVR</name>
<feature type="region of interest" description="Disordered" evidence="7">
    <location>
        <begin position="143"/>
        <end position="192"/>
    </location>
</feature>
<evidence type="ECO:0000256" key="4">
    <source>
        <dbReference type="ARBA" id="ARBA00022801"/>
    </source>
</evidence>
<evidence type="ECO:0000256" key="1">
    <source>
        <dbReference type="ARBA" id="ARBA00001936"/>
    </source>
</evidence>
<evidence type="ECO:0000256" key="3">
    <source>
        <dbReference type="ARBA" id="ARBA00022723"/>
    </source>
</evidence>
<evidence type="ECO:0000313" key="9">
    <source>
        <dbReference type="EMBL" id="KAF2235069.1"/>
    </source>
</evidence>
<sequence>MASTAQCASYGNSDADVCAIARLRSYVPPPTSWHALPLSRRAAVLILLFADRKGDLRVVLTIRSSTLKNYAGQAALPGGKTDSSQETPFQTARREAYEEIGLPLTDTKLPPPFAVEHLTEFPCQLAMTNLGVRPCVAFLSPSSSRATSSSSNSTATTSTASSPTVSRSPNVSDPTAPNASAAPPSSASSSSPILDVETALIPRLDAKEVAAVFTAPFHHFLKLTDEEGSRDWYRGQWQEFHSTRWKMHNFYVPITRRSVAVARMEVETVDEKERRSSGGGERKGEGGREKDGSGRELAGGEVGRGAKEGTRVAARKKPKSDTERKGYQDQGSSVDQIIHPENKFRVFGMTARILVDAARIAYGEEPEFESNQHHGDEEIIARLLRQGYLVGKKKEGEESVRRMARF</sequence>
<keyword evidence="4" id="KW-0378">Hydrolase</keyword>
<gene>
    <name evidence="9" type="ORF">EV356DRAFT_514695</name>
</gene>
<dbReference type="GO" id="GO:0046872">
    <property type="term" value="F:metal ion binding"/>
    <property type="evidence" value="ECO:0007669"/>
    <property type="project" value="UniProtKB-KW"/>
</dbReference>
<dbReference type="Gene3D" id="3.90.79.10">
    <property type="entry name" value="Nucleoside Triphosphate Pyrophosphohydrolase"/>
    <property type="match status" value="1"/>
</dbReference>
<dbReference type="InterPro" id="IPR045121">
    <property type="entry name" value="CoAse"/>
</dbReference>
<dbReference type="AlphaFoldDB" id="A0A6A6HB54"/>
<evidence type="ECO:0000256" key="7">
    <source>
        <dbReference type="SAM" id="MobiDB-lite"/>
    </source>
</evidence>
<evidence type="ECO:0000256" key="5">
    <source>
        <dbReference type="ARBA" id="ARBA00022842"/>
    </source>
</evidence>
<protein>
    <recommendedName>
        <fullName evidence="8">Nudix hydrolase domain-containing protein</fullName>
    </recommendedName>
</protein>
<evidence type="ECO:0000256" key="6">
    <source>
        <dbReference type="ARBA" id="ARBA00023211"/>
    </source>
</evidence>
<dbReference type="GO" id="GO:0015938">
    <property type="term" value="P:coenzyme A catabolic process"/>
    <property type="evidence" value="ECO:0007669"/>
    <property type="project" value="TreeGrafter"/>
</dbReference>
<dbReference type="PANTHER" id="PTHR12992">
    <property type="entry name" value="NUDIX HYDROLASE"/>
    <property type="match status" value="1"/>
</dbReference>
<comment type="cofactor">
    <cofactor evidence="1">
        <name>Mn(2+)</name>
        <dbReference type="ChEBI" id="CHEBI:29035"/>
    </cofactor>
</comment>
<dbReference type="Proteomes" id="UP000800092">
    <property type="component" value="Unassembled WGS sequence"/>
</dbReference>
<accession>A0A6A6HB54</accession>
<dbReference type="PROSITE" id="PS51462">
    <property type="entry name" value="NUDIX"/>
    <property type="match status" value="1"/>
</dbReference>
<dbReference type="PANTHER" id="PTHR12992:SF24">
    <property type="entry name" value="PEROXISOMAL COENZYME A DIPHOSPHATASE NUDT7"/>
    <property type="match status" value="1"/>
</dbReference>
<keyword evidence="5" id="KW-0460">Magnesium</keyword>
<evidence type="ECO:0000256" key="2">
    <source>
        <dbReference type="ARBA" id="ARBA00001946"/>
    </source>
</evidence>
<dbReference type="EMBL" id="ML991794">
    <property type="protein sequence ID" value="KAF2235069.1"/>
    <property type="molecule type" value="Genomic_DNA"/>
</dbReference>
<dbReference type="GO" id="GO:0010945">
    <property type="term" value="F:coenzyme A diphosphatase activity"/>
    <property type="evidence" value="ECO:0007669"/>
    <property type="project" value="InterPro"/>
</dbReference>